<evidence type="ECO:0000256" key="3">
    <source>
        <dbReference type="ARBA" id="ARBA00023163"/>
    </source>
</evidence>
<dbReference type="SUPFAM" id="SSF55781">
    <property type="entry name" value="GAF domain-like"/>
    <property type="match status" value="1"/>
</dbReference>
<keyword evidence="7" id="KW-1185">Reference proteome</keyword>
<evidence type="ECO:0000313" key="7">
    <source>
        <dbReference type="Proteomes" id="UP000559404"/>
    </source>
</evidence>
<gene>
    <name evidence="6" type="ORF">H1W37_08715</name>
</gene>
<dbReference type="InterPro" id="IPR036388">
    <property type="entry name" value="WH-like_DNA-bd_sf"/>
</dbReference>
<dbReference type="SMART" id="SM00346">
    <property type="entry name" value="HTH_ICLR"/>
    <property type="match status" value="1"/>
</dbReference>
<protein>
    <submittedName>
        <fullName evidence="6">Helix-turn-helix domain-containing protein</fullName>
    </submittedName>
</protein>
<dbReference type="PROSITE" id="PS51077">
    <property type="entry name" value="HTH_ICLR"/>
    <property type="match status" value="1"/>
</dbReference>
<proteinExistence type="predicted"/>
<dbReference type="InterPro" id="IPR014757">
    <property type="entry name" value="Tscrpt_reg_IclR_C"/>
</dbReference>
<keyword evidence="2" id="KW-0238">DNA-binding</keyword>
<evidence type="ECO:0000313" key="6">
    <source>
        <dbReference type="EMBL" id="MBA4611729.1"/>
    </source>
</evidence>
<dbReference type="Pfam" id="PF01614">
    <property type="entry name" value="IclR_C"/>
    <property type="match status" value="1"/>
</dbReference>
<comment type="caution">
    <text evidence="6">The sequence shown here is derived from an EMBL/GenBank/DDBJ whole genome shotgun (WGS) entry which is preliminary data.</text>
</comment>
<dbReference type="PANTHER" id="PTHR30136:SF34">
    <property type="entry name" value="TRANSCRIPTIONAL REGULATOR"/>
    <property type="match status" value="1"/>
</dbReference>
<dbReference type="PANTHER" id="PTHR30136">
    <property type="entry name" value="HELIX-TURN-HELIX TRANSCRIPTIONAL REGULATOR, ICLR FAMILY"/>
    <property type="match status" value="1"/>
</dbReference>
<keyword evidence="1" id="KW-0805">Transcription regulation</keyword>
<dbReference type="GO" id="GO:0045892">
    <property type="term" value="P:negative regulation of DNA-templated transcription"/>
    <property type="evidence" value="ECO:0007669"/>
    <property type="project" value="TreeGrafter"/>
</dbReference>
<dbReference type="EMBL" id="JACEON010000006">
    <property type="protein sequence ID" value="MBA4611729.1"/>
    <property type="molecule type" value="Genomic_DNA"/>
</dbReference>
<accession>A0A838XK73</accession>
<dbReference type="Gene3D" id="3.30.450.40">
    <property type="match status" value="1"/>
</dbReference>
<dbReference type="SUPFAM" id="SSF46785">
    <property type="entry name" value="Winged helix' DNA-binding domain"/>
    <property type="match status" value="1"/>
</dbReference>
<dbReference type="InterPro" id="IPR029016">
    <property type="entry name" value="GAF-like_dom_sf"/>
</dbReference>
<evidence type="ECO:0000256" key="2">
    <source>
        <dbReference type="ARBA" id="ARBA00023125"/>
    </source>
</evidence>
<dbReference type="Pfam" id="PF09339">
    <property type="entry name" value="HTH_IclR"/>
    <property type="match status" value="1"/>
</dbReference>
<reference evidence="6 7" key="1">
    <citation type="submission" date="2020-07" db="EMBL/GenBank/DDBJ databases">
        <authorList>
            <person name="Li M."/>
        </authorList>
    </citation>
    <scope>NUCLEOTIDE SEQUENCE [LARGE SCALE GENOMIC DNA]</scope>
    <source>
        <strain evidence="6 7">DSM 23284</strain>
    </source>
</reference>
<evidence type="ECO:0000259" key="4">
    <source>
        <dbReference type="PROSITE" id="PS51077"/>
    </source>
</evidence>
<reference evidence="6 7" key="2">
    <citation type="submission" date="2020-08" db="EMBL/GenBank/DDBJ databases">
        <title>Stappia taiwanensis sp. nov., isolated from a coastal thermal spring.</title>
        <authorList>
            <person name="Kampfer P."/>
        </authorList>
    </citation>
    <scope>NUCLEOTIDE SEQUENCE [LARGE SCALE GENOMIC DNA]</scope>
    <source>
        <strain evidence="6 7">DSM 23284</strain>
    </source>
</reference>
<organism evidence="6 7">
    <name type="scientific">Stappia taiwanensis</name>
    <dbReference type="NCBI Taxonomy" id="992267"/>
    <lineage>
        <taxon>Bacteria</taxon>
        <taxon>Pseudomonadati</taxon>
        <taxon>Pseudomonadota</taxon>
        <taxon>Alphaproteobacteria</taxon>
        <taxon>Hyphomicrobiales</taxon>
        <taxon>Stappiaceae</taxon>
        <taxon>Stappia</taxon>
    </lineage>
</organism>
<keyword evidence="3" id="KW-0804">Transcription</keyword>
<dbReference type="GO" id="GO:0003677">
    <property type="term" value="F:DNA binding"/>
    <property type="evidence" value="ECO:0007669"/>
    <property type="project" value="UniProtKB-KW"/>
</dbReference>
<dbReference type="InterPro" id="IPR036390">
    <property type="entry name" value="WH_DNA-bd_sf"/>
</dbReference>
<dbReference type="AlphaFoldDB" id="A0A838XK73"/>
<dbReference type="GO" id="GO:0003700">
    <property type="term" value="F:DNA-binding transcription factor activity"/>
    <property type="evidence" value="ECO:0007669"/>
    <property type="project" value="TreeGrafter"/>
</dbReference>
<evidence type="ECO:0000256" key="1">
    <source>
        <dbReference type="ARBA" id="ARBA00023015"/>
    </source>
</evidence>
<name>A0A838XK73_9HYPH</name>
<dbReference type="Gene3D" id="1.10.10.10">
    <property type="entry name" value="Winged helix-like DNA-binding domain superfamily/Winged helix DNA-binding domain"/>
    <property type="match status" value="1"/>
</dbReference>
<evidence type="ECO:0000259" key="5">
    <source>
        <dbReference type="PROSITE" id="PS51078"/>
    </source>
</evidence>
<dbReference type="InterPro" id="IPR005471">
    <property type="entry name" value="Tscrpt_reg_IclR_N"/>
</dbReference>
<sequence>MSTADRKQDTLFVNSLAKGLRLLEAFDEEHHSLGLSELAKRTGLDKSATQRFANTLHQTGYLMKDEATRRFRPSHKFAEMAYAYLWSDPVVQLAMPKLIELSGRLGETINMAELSGSDIVYVARIPCQRTTFAATLVGRRVPALNTSGGRAILATLPETERRACIENWPLTRFTPETTQDRDRISELVEEAAHLGYSFSRNELILKEIGVAAPIIGADGRPVAAVHCSVSAYHWTREKVEQDIVPFLLDTANSITPSVR</sequence>
<dbReference type="InterPro" id="IPR050707">
    <property type="entry name" value="HTH_MetabolicPath_Reg"/>
</dbReference>
<dbReference type="PROSITE" id="PS51078">
    <property type="entry name" value="ICLR_ED"/>
    <property type="match status" value="1"/>
</dbReference>
<feature type="domain" description="HTH iclR-type" evidence="4">
    <location>
        <begin position="13"/>
        <end position="75"/>
    </location>
</feature>
<feature type="domain" description="IclR-ED" evidence="5">
    <location>
        <begin position="76"/>
        <end position="259"/>
    </location>
</feature>
<dbReference type="Proteomes" id="UP000559404">
    <property type="component" value="Unassembled WGS sequence"/>
</dbReference>